<evidence type="ECO:0000256" key="4">
    <source>
        <dbReference type="ARBA" id="ARBA00023004"/>
    </source>
</evidence>
<dbReference type="EMBL" id="JAZHXJ010000166">
    <property type="protein sequence ID" value="KAL1870828.1"/>
    <property type="molecule type" value="Genomic_DNA"/>
</dbReference>
<sequence>MMLLLASPLSAVYCLIAASLLYLTFKILVPYFRDPLNLRKYPAPNLLAALTPLWLLRATWSQRRSRIIHEEIKRLGDVIRVSPNQLIFNDPAAIKDIYGVLALSHGVAKDEFYDRLAGDAHDLVQLRDRAEHSERRKAIANAFAAKTVVNMEPVVRRSLLQLLVNIDKHIEAASPGEQPPINLRKWLNFFTLDVIGDTGFGLPLGFLEELADTTEAETEGGTRYRVTDMIDVLHRGTRYSVLMANITPYRLNRLLKNVIPKIRLLASRIGSTCTDDFENVCIRQLRKRIEKGQADRESGDFMDFILKDKTRSSDKLGAATQGERQFSYAKFRSLVADAQMVMNAGSDTTAAALTSTIWFLLQNPCALARLRQELAPLVPNRTSDGDLPSSAAASMFSYDAVKDLPYLRACIDESLRLRPPIAYQLPRLVSRPVKIAGRDILPGTVVAVAPYSVHRHPSLYRDPDEYRPERWIEFDEGFPNQRDDLRKYNIVFSQGSRACIGRHLAIFELQVLVATIVMRYDMELAEESKKELLIFDRFNSNPGPMYVKIKRRIPASL</sequence>
<accession>A0ABR3X4G7</accession>
<proteinExistence type="inferred from homology"/>
<dbReference type="Pfam" id="PF00067">
    <property type="entry name" value="p450"/>
    <property type="match status" value="1"/>
</dbReference>
<comment type="similarity">
    <text evidence="5">Belongs to the cytochrome P450 family.</text>
</comment>
<keyword evidence="4 5" id="KW-0408">Iron</keyword>
<evidence type="ECO:0000256" key="1">
    <source>
        <dbReference type="ARBA" id="ARBA00001971"/>
    </source>
</evidence>
<comment type="caution">
    <text evidence="6">The sequence shown here is derived from an EMBL/GenBank/DDBJ whole genome shotgun (WGS) entry which is preliminary data.</text>
</comment>
<keyword evidence="5" id="KW-0503">Monooxygenase</keyword>
<dbReference type="Gene3D" id="1.10.630.10">
    <property type="entry name" value="Cytochrome P450"/>
    <property type="match status" value="1"/>
</dbReference>
<evidence type="ECO:0000256" key="5">
    <source>
        <dbReference type="RuleBase" id="RU000461"/>
    </source>
</evidence>
<evidence type="ECO:0000313" key="7">
    <source>
        <dbReference type="Proteomes" id="UP001586593"/>
    </source>
</evidence>
<dbReference type="PRINTS" id="PR00463">
    <property type="entry name" value="EP450I"/>
</dbReference>
<comment type="cofactor">
    <cofactor evidence="1">
        <name>heme</name>
        <dbReference type="ChEBI" id="CHEBI:30413"/>
    </cofactor>
</comment>
<dbReference type="Proteomes" id="UP001586593">
    <property type="component" value="Unassembled WGS sequence"/>
</dbReference>
<protein>
    <recommendedName>
        <fullName evidence="8">Cytochrome P450</fullName>
    </recommendedName>
</protein>
<dbReference type="PRINTS" id="PR00385">
    <property type="entry name" value="P450"/>
</dbReference>
<dbReference type="InterPro" id="IPR017972">
    <property type="entry name" value="Cyt_P450_CS"/>
</dbReference>
<dbReference type="InterPro" id="IPR050121">
    <property type="entry name" value="Cytochrome_P450_monoxygenase"/>
</dbReference>
<keyword evidence="3 5" id="KW-0479">Metal-binding</keyword>
<dbReference type="InterPro" id="IPR001128">
    <property type="entry name" value="Cyt_P450"/>
</dbReference>
<evidence type="ECO:0000256" key="3">
    <source>
        <dbReference type="ARBA" id="ARBA00022723"/>
    </source>
</evidence>
<dbReference type="PROSITE" id="PS00086">
    <property type="entry name" value="CYTOCHROME_P450"/>
    <property type="match status" value="1"/>
</dbReference>
<name>A0ABR3X4G7_9PEZI</name>
<reference evidence="6 7" key="1">
    <citation type="journal article" date="2024" name="Commun. Biol.">
        <title>Comparative genomic analysis of thermophilic fungi reveals convergent evolutionary adaptations and gene losses.</title>
        <authorList>
            <person name="Steindorff A.S."/>
            <person name="Aguilar-Pontes M.V."/>
            <person name="Robinson A.J."/>
            <person name="Andreopoulos B."/>
            <person name="LaButti K."/>
            <person name="Kuo A."/>
            <person name="Mondo S."/>
            <person name="Riley R."/>
            <person name="Otillar R."/>
            <person name="Haridas S."/>
            <person name="Lipzen A."/>
            <person name="Grimwood J."/>
            <person name="Schmutz J."/>
            <person name="Clum A."/>
            <person name="Reid I.D."/>
            <person name="Moisan M.C."/>
            <person name="Butler G."/>
            <person name="Nguyen T.T.M."/>
            <person name="Dewar K."/>
            <person name="Conant G."/>
            <person name="Drula E."/>
            <person name="Henrissat B."/>
            <person name="Hansel C."/>
            <person name="Singer S."/>
            <person name="Hutchinson M.I."/>
            <person name="de Vries R.P."/>
            <person name="Natvig D.O."/>
            <person name="Powell A.J."/>
            <person name="Tsang A."/>
            <person name="Grigoriev I.V."/>
        </authorList>
    </citation>
    <scope>NUCLEOTIDE SEQUENCE [LARGE SCALE GENOMIC DNA]</scope>
    <source>
        <strain evidence="6 7">ATCC 24622</strain>
    </source>
</reference>
<organism evidence="6 7">
    <name type="scientific">Phialemonium thermophilum</name>
    <dbReference type="NCBI Taxonomy" id="223376"/>
    <lineage>
        <taxon>Eukaryota</taxon>
        <taxon>Fungi</taxon>
        <taxon>Dikarya</taxon>
        <taxon>Ascomycota</taxon>
        <taxon>Pezizomycotina</taxon>
        <taxon>Sordariomycetes</taxon>
        <taxon>Sordariomycetidae</taxon>
        <taxon>Cephalothecales</taxon>
        <taxon>Cephalothecaceae</taxon>
        <taxon>Phialemonium</taxon>
    </lineage>
</organism>
<evidence type="ECO:0000256" key="2">
    <source>
        <dbReference type="ARBA" id="ARBA00022617"/>
    </source>
</evidence>
<gene>
    <name evidence="6" type="ORF">VTK73DRAFT_2385</name>
</gene>
<keyword evidence="7" id="KW-1185">Reference proteome</keyword>
<dbReference type="SUPFAM" id="SSF48264">
    <property type="entry name" value="Cytochrome P450"/>
    <property type="match status" value="1"/>
</dbReference>
<dbReference type="InterPro" id="IPR002401">
    <property type="entry name" value="Cyt_P450_E_grp-I"/>
</dbReference>
<keyword evidence="5" id="KW-0560">Oxidoreductase</keyword>
<evidence type="ECO:0000313" key="6">
    <source>
        <dbReference type="EMBL" id="KAL1870828.1"/>
    </source>
</evidence>
<dbReference type="PANTHER" id="PTHR24305:SF172">
    <property type="entry name" value="P450, PUTATIVE (EUROFUNG)-RELATED"/>
    <property type="match status" value="1"/>
</dbReference>
<dbReference type="PANTHER" id="PTHR24305">
    <property type="entry name" value="CYTOCHROME P450"/>
    <property type="match status" value="1"/>
</dbReference>
<dbReference type="InterPro" id="IPR036396">
    <property type="entry name" value="Cyt_P450_sf"/>
</dbReference>
<evidence type="ECO:0008006" key="8">
    <source>
        <dbReference type="Google" id="ProtNLM"/>
    </source>
</evidence>
<keyword evidence="2 5" id="KW-0349">Heme</keyword>